<dbReference type="EMBL" id="CP012808">
    <property type="protein sequence ID" value="ALH94806.1"/>
    <property type="molecule type" value="Genomic_DNA"/>
</dbReference>
<dbReference type="Gene3D" id="3.10.450.160">
    <property type="entry name" value="inner membrane protein cigr"/>
    <property type="match status" value="1"/>
</dbReference>
<feature type="chain" id="PRO_5006039597" description="RcnB family protein" evidence="1">
    <location>
        <begin position="23"/>
        <end position="121"/>
    </location>
</feature>
<evidence type="ECO:0000313" key="2">
    <source>
        <dbReference type="EMBL" id="ALH94806.1"/>
    </source>
</evidence>
<feature type="signal peptide" evidence="1">
    <location>
        <begin position="1"/>
        <end position="22"/>
    </location>
</feature>
<dbReference type="InterPro" id="IPR024572">
    <property type="entry name" value="RcnB"/>
</dbReference>
<reference evidence="2 3" key="1">
    <citation type="journal article" date="2015" name="Int. J. Syst. Evol. Microbiol.">
        <title>Acinetobacter equi sp. nov. isolated from horse faeces.</title>
        <authorList>
            <person name="Poppel M.T."/>
            <person name="Skiebe E."/>
            <person name="Laue M."/>
            <person name="Bergmann H."/>
            <person name="Ebersberger I."/>
            <person name="Garn T."/>
            <person name="Fruth A."/>
            <person name="Baumgardt S."/>
            <person name="Busse H.J."/>
            <person name="Wilharm G."/>
        </authorList>
    </citation>
    <scope>NUCLEOTIDE SEQUENCE [LARGE SCALE GENOMIC DNA]</scope>
    <source>
        <strain evidence="2 3">114</strain>
    </source>
</reference>
<gene>
    <name evidence="2" type="ORF">AOY20_04260</name>
</gene>
<keyword evidence="1" id="KW-0732">Signal</keyword>
<evidence type="ECO:0000313" key="3">
    <source>
        <dbReference type="Proteomes" id="UP000064939"/>
    </source>
</evidence>
<keyword evidence="3" id="KW-1185">Reference proteome</keyword>
<dbReference type="Proteomes" id="UP000064939">
    <property type="component" value="Chromosome"/>
</dbReference>
<dbReference type="STRING" id="1324350.AOY20_04260"/>
<dbReference type="Pfam" id="PF11776">
    <property type="entry name" value="RcnB"/>
    <property type="match status" value="1"/>
</dbReference>
<accession>A0A0N9VUJ3</accession>
<dbReference type="RefSeq" id="WP_054580705.1">
    <property type="nucleotide sequence ID" value="NZ_CP012808.1"/>
</dbReference>
<dbReference type="AlphaFoldDB" id="A0A0N9VUJ3"/>
<organism evidence="2 3">
    <name type="scientific">Acinetobacter equi</name>
    <dbReference type="NCBI Taxonomy" id="1324350"/>
    <lineage>
        <taxon>Bacteria</taxon>
        <taxon>Pseudomonadati</taxon>
        <taxon>Pseudomonadota</taxon>
        <taxon>Gammaproteobacteria</taxon>
        <taxon>Moraxellales</taxon>
        <taxon>Moraxellaceae</taxon>
        <taxon>Acinetobacter</taxon>
    </lineage>
</organism>
<dbReference type="KEGG" id="aei:AOY20_04260"/>
<name>A0A0N9VUJ3_9GAMM</name>
<evidence type="ECO:0008006" key="4">
    <source>
        <dbReference type="Google" id="ProtNLM"/>
    </source>
</evidence>
<protein>
    <recommendedName>
        <fullName evidence="4">RcnB family protein</fullName>
    </recommendedName>
</protein>
<sequence>MKKVLSLLTLSLSTLIATSAIAGSNYEHYDKSTYHLNPKDKHVYSSKKYDDHNKSKYKVKPARDWKTGQTLPRQFQHSAYEVSYKDASRLSKPNKNQQWLKINGDYVLINERNQKIIRIIA</sequence>
<evidence type="ECO:0000256" key="1">
    <source>
        <dbReference type="SAM" id="SignalP"/>
    </source>
</evidence>
<proteinExistence type="predicted"/>
<dbReference type="OrthoDB" id="6712777at2"/>